<gene>
    <name evidence="3" type="ORF">SAMN06265367_103479</name>
</gene>
<comment type="caution">
    <text evidence="3">The sequence shown here is derived from an EMBL/GenBank/DDBJ whole genome shotgun (WGS) entry which is preliminary data.</text>
</comment>
<name>A0ABY1NZR0_9BACT</name>
<dbReference type="Proteomes" id="UP001157915">
    <property type="component" value="Unassembled WGS sequence"/>
</dbReference>
<dbReference type="InterPro" id="IPR013783">
    <property type="entry name" value="Ig-like_fold"/>
</dbReference>
<feature type="chain" id="PRO_5045660204" description="Type 9 secretion system plug protein N-terminal domain-containing protein" evidence="1">
    <location>
        <begin position="23"/>
        <end position="425"/>
    </location>
</feature>
<dbReference type="RefSeq" id="WP_283412990.1">
    <property type="nucleotide sequence ID" value="NZ_FXUA01000003.1"/>
</dbReference>
<evidence type="ECO:0000313" key="4">
    <source>
        <dbReference type="Proteomes" id="UP001157915"/>
    </source>
</evidence>
<accession>A0ABY1NZR0</accession>
<dbReference type="InterPro" id="IPR031345">
    <property type="entry name" value="T9SS_Plug_N"/>
</dbReference>
<dbReference type="Gene3D" id="2.60.40.10">
    <property type="entry name" value="Immunoglobulins"/>
    <property type="match status" value="1"/>
</dbReference>
<evidence type="ECO:0000259" key="2">
    <source>
        <dbReference type="Pfam" id="PF17116"/>
    </source>
</evidence>
<keyword evidence="1" id="KW-0732">Signal</keyword>
<feature type="domain" description="Type 9 secretion system plug protein N-terminal" evidence="2">
    <location>
        <begin position="34"/>
        <end position="159"/>
    </location>
</feature>
<dbReference type="EMBL" id="FXUA01000003">
    <property type="protein sequence ID" value="SMP22623.1"/>
    <property type="molecule type" value="Genomic_DNA"/>
</dbReference>
<evidence type="ECO:0000256" key="1">
    <source>
        <dbReference type="SAM" id="SignalP"/>
    </source>
</evidence>
<protein>
    <recommendedName>
        <fullName evidence="2">Type 9 secretion system plug protein N-terminal domain-containing protein</fullName>
    </recommendedName>
</protein>
<evidence type="ECO:0000313" key="3">
    <source>
        <dbReference type="EMBL" id="SMP22623.1"/>
    </source>
</evidence>
<organism evidence="3 4">
    <name type="scientific">Algoriphagus winogradskyi</name>
    <dbReference type="NCBI Taxonomy" id="237017"/>
    <lineage>
        <taxon>Bacteria</taxon>
        <taxon>Pseudomonadati</taxon>
        <taxon>Bacteroidota</taxon>
        <taxon>Cytophagia</taxon>
        <taxon>Cytophagales</taxon>
        <taxon>Cyclobacteriaceae</taxon>
        <taxon>Algoriphagus</taxon>
    </lineage>
</organism>
<keyword evidence="4" id="KW-1185">Reference proteome</keyword>
<sequence>MKTKSLFLSFLFSISAVFHLFAQQLEDKVYKDHIQSVRLFPAGETFDASIDAPVIPLRSEKPLVLLFDDLAFDPELYTAKLIHCDADWQKSQLKDNDFSPTFNEFNIQDYEYSVNTRIPYIHYRFELPRVTKSGNYIIKVYRQRDESDVILTKRFMIYEETFRVGASIVPPSQTAARNTSQQINVVVNYSAGEVTNPDGQIKVLIRQNQRWDNAKFLAKPTFMNESSKVLRYESFDGGNTFDAGNEFRFVDLRFIRANGVNIANMRVEPDVIFADGNINKPRPETAYSQYLDLNGQYIIETKDRPGGNPEIESEYMLMTFRLAIAEDSDPVYLLGSLTNWGKAPEAKMEWDPKMSVYTTSLLVKQGWYDYQYAYLRNGAFDTKPFEGSYFETENEYEVLVYFRNLGSRYDQLVGYIYLHPNRRRL</sequence>
<dbReference type="Pfam" id="PF17116">
    <property type="entry name" value="T9SS_plug_1st"/>
    <property type="match status" value="1"/>
</dbReference>
<proteinExistence type="predicted"/>
<feature type="signal peptide" evidence="1">
    <location>
        <begin position="1"/>
        <end position="22"/>
    </location>
</feature>
<reference evidence="3 4" key="1">
    <citation type="submission" date="2017-05" db="EMBL/GenBank/DDBJ databases">
        <authorList>
            <person name="Varghese N."/>
            <person name="Submissions S."/>
        </authorList>
    </citation>
    <scope>NUCLEOTIDE SEQUENCE [LARGE SCALE GENOMIC DNA]</scope>
    <source>
        <strain evidence="3 4">DSM 15360</strain>
    </source>
</reference>